<organism evidence="1 2">
    <name type="scientific">Stegodyphus mimosarum</name>
    <name type="common">African social velvet spider</name>
    <dbReference type="NCBI Taxonomy" id="407821"/>
    <lineage>
        <taxon>Eukaryota</taxon>
        <taxon>Metazoa</taxon>
        <taxon>Ecdysozoa</taxon>
        <taxon>Arthropoda</taxon>
        <taxon>Chelicerata</taxon>
        <taxon>Arachnida</taxon>
        <taxon>Araneae</taxon>
        <taxon>Araneomorphae</taxon>
        <taxon>Entelegynae</taxon>
        <taxon>Eresoidea</taxon>
        <taxon>Eresidae</taxon>
        <taxon>Stegodyphus</taxon>
    </lineage>
</organism>
<proteinExistence type="predicted"/>
<feature type="non-terminal residue" evidence="1">
    <location>
        <position position="42"/>
    </location>
</feature>
<keyword evidence="2" id="KW-1185">Reference proteome</keyword>
<protein>
    <submittedName>
        <fullName evidence="1">Uncharacterized protein</fullName>
    </submittedName>
</protein>
<accession>A0A087UFG2</accession>
<reference evidence="1 2" key="1">
    <citation type="submission" date="2013-11" db="EMBL/GenBank/DDBJ databases">
        <title>Genome sequencing of Stegodyphus mimosarum.</title>
        <authorList>
            <person name="Bechsgaard J."/>
        </authorList>
    </citation>
    <scope>NUCLEOTIDE SEQUENCE [LARGE SCALE GENOMIC DNA]</scope>
</reference>
<dbReference type="AlphaFoldDB" id="A0A087UFG2"/>
<name>A0A087UFG2_STEMI</name>
<sequence length="42" mass="4988">MILSFIMLLHSLCPDPPFPTPNFIFQYFTFMALQILINLKDR</sequence>
<evidence type="ECO:0000313" key="2">
    <source>
        <dbReference type="Proteomes" id="UP000054359"/>
    </source>
</evidence>
<dbReference type="Proteomes" id="UP000054359">
    <property type="component" value="Unassembled WGS sequence"/>
</dbReference>
<evidence type="ECO:0000313" key="1">
    <source>
        <dbReference type="EMBL" id="KFM76101.1"/>
    </source>
</evidence>
<dbReference type="EMBL" id="KK119588">
    <property type="protein sequence ID" value="KFM76101.1"/>
    <property type="molecule type" value="Genomic_DNA"/>
</dbReference>
<gene>
    <name evidence="1" type="ORF">X975_20539</name>
</gene>